<evidence type="ECO:0000313" key="3">
    <source>
        <dbReference type="EMBL" id="ATS19569.1"/>
    </source>
</evidence>
<keyword evidence="4" id="KW-1185">Reference proteome</keyword>
<name>A0A2D2Q545_PARLV</name>
<evidence type="ECO:0000313" key="4">
    <source>
        <dbReference type="Proteomes" id="UP000231057"/>
    </source>
</evidence>
<dbReference type="Pfam" id="PF03968">
    <property type="entry name" value="LptD_N"/>
    <property type="match status" value="1"/>
</dbReference>
<dbReference type="GO" id="GO:1990351">
    <property type="term" value="C:transporter complex"/>
    <property type="evidence" value="ECO:0007669"/>
    <property type="project" value="TreeGrafter"/>
</dbReference>
<reference evidence="4" key="2">
    <citation type="journal article" date="2022" name="Front. Microbiol.">
        <title>Comparative Genomic Analysis Revealed Distinct Molecular Components and Organization of CO2-Concentrating Mechanism in Thermophilic Cyanobacteria.</title>
        <authorList>
            <person name="Tang J."/>
            <person name="Zhou H."/>
            <person name="Yao D."/>
            <person name="Riaz S."/>
            <person name="You D."/>
            <person name="Klepacz-Smolka A."/>
            <person name="Daroch M."/>
        </authorList>
    </citation>
    <scope>NUCLEOTIDE SEQUENCE [LARGE SCALE GENOMIC DNA]</scope>
    <source>
        <strain evidence="4">PCC 6715</strain>
    </source>
</reference>
<feature type="domain" description="Organic solvent tolerance-like N-terminal" evidence="2">
    <location>
        <begin position="105"/>
        <end position="167"/>
    </location>
</feature>
<proteinExistence type="predicted"/>
<evidence type="ECO:0000259" key="2">
    <source>
        <dbReference type="Pfam" id="PF03968"/>
    </source>
</evidence>
<dbReference type="Gene3D" id="2.60.450.10">
    <property type="entry name" value="Lipopolysaccharide (LPS) transport protein A like domain"/>
    <property type="match status" value="1"/>
</dbReference>
<organism evidence="3 4">
    <name type="scientific">Parathermosynechococcus lividus PCC 6715</name>
    <dbReference type="NCBI Taxonomy" id="1917166"/>
    <lineage>
        <taxon>Bacteria</taxon>
        <taxon>Bacillati</taxon>
        <taxon>Cyanobacteriota</taxon>
        <taxon>Cyanophyceae</taxon>
        <taxon>Acaryochloridales</taxon>
        <taxon>Thermosynechococcaceae</taxon>
        <taxon>Parathermosynechococcus</taxon>
    </lineage>
</organism>
<gene>
    <name evidence="3" type="ORF">BRW62_07995</name>
</gene>
<reference evidence="3 4" key="1">
    <citation type="submission" date="2016-11" db="EMBL/GenBank/DDBJ databases">
        <title>Complete genome sequence of thermophilic cyanobacteria strain Synechococcus sp. PCC6715.</title>
        <authorList>
            <person name="Tang J."/>
            <person name="Daroch M."/>
            <person name="Liang Y."/>
            <person name="Jiang D."/>
            <person name="Shah M."/>
        </authorList>
    </citation>
    <scope>NUCLEOTIDE SEQUENCE [LARGE SCALE GENOMIC DNA]</scope>
    <source>
        <strain evidence="3 4">PCC 6715</strain>
    </source>
</reference>
<sequence length="649" mass="71809">MPVFASLPPPLLNQPADITEVTGVAQADLLGAPVVPDLSVSVPPTVNPTADFTAPLRLAEADADTAVVRDQPLEVTADRQEFDLLRRLFSAIGNVLLRFRQAELSADRIQTDLTSQILVAEGNVTITRGDQVLRGDRLEYNLQLDQGLITNASGVVNAARVNQDLDISRSADPSNLPGFSDSERRTLQAEVTDALDRLRFEADRLEFDGRRWYATNLRVTNDPFSPPELEVRAQEATAQPINPDETLLTLRRGRVVFDQRVALPIVLRQFVVGRPYEILPLEFGYDEQDRGGVFLIYRYAAINTRNTTLTLLPSIYLQRILSNNFALTRANSYGAAMELSHRFSPQTRIRGYGFLTTLDPADWPRTSRAIAQLRHSINSQNLFNVSAIYRQRIFNGSLGEQEVKSSFGGTFTSPGIPLGHGLTLSYLLGGQYVTAASDLASLPPEPTLGRLQAGANLNWVTPLWQGTPLPPTQTEGLRYTPRPVQPFLQFYTNVGGVANYYTNGSTQPALITGAGFRGQFGHLSRNWFDYTSFDLGFTQTFNDQSSPYLFDRIADFSVVNVGLLQQLYGPVRAGAQMQINVDTGAVFNTDILVEYSRRTYGVVVRYNLDRQIAAILFRINGFNWQGNADPFSSPVLGTAEDGVIRPDLP</sequence>
<dbReference type="InterPro" id="IPR022244">
    <property type="entry name" value="DUF3769"/>
</dbReference>
<keyword evidence="1" id="KW-0472">Membrane</keyword>
<dbReference type="KEGG" id="slw:BRW62_07995"/>
<dbReference type="PANTHER" id="PTHR30189">
    <property type="entry name" value="LPS-ASSEMBLY PROTEIN"/>
    <property type="match status" value="1"/>
</dbReference>
<protein>
    <submittedName>
        <fullName evidence="3">Organic solvent tolerance protein OstA</fullName>
    </submittedName>
</protein>
<dbReference type="GO" id="GO:0009279">
    <property type="term" value="C:cell outer membrane"/>
    <property type="evidence" value="ECO:0007669"/>
    <property type="project" value="TreeGrafter"/>
</dbReference>
<dbReference type="AlphaFoldDB" id="A0A2D2Q545"/>
<dbReference type="PANTHER" id="PTHR30189:SF1">
    <property type="entry name" value="LPS-ASSEMBLY PROTEIN LPTD"/>
    <property type="match status" value="1"/>
</dbReference>
<dbReference type="Proteomes" id="UP000231057">
    <property type="component" value="Chromosome"/>
</dbReference>
<dbReference type="EMBL" id="CP018092">
    <property type="protein sequence ID" value="ATS19569.1"/>
    <property type="molecule type" value="Genomic_DNA"/>
</dbReference>
<keyword evidence="1" id="KW-0998">Cell outer membrane</keyword>
<dbReference type="Pfam" id="PF12600">
    <property type="entry name" value="DUF3769"/>
    <property type="match status" value="1"/>
</dbReference>
<accession>A0A2D2Q545</accession>
<evidence type="ECO:0000256" key="1">
    <source>
        <dbReference type="ARBA" id="ARBA00023237"/>
    </source>
</evidence>
<dbReference type="InterPro" id="IPR050218">
    <property type="entry name" value="LptD"/>
</dbReference>
<dbReference type="InterPro" id="IPR005653">
    <property type="entry name" value="OstA-like_N"/>
</dbReference>